<comment type="caution">
    <text evidence="2">The sequence shown here is derived from an EMBL/GenBank/DDBJ whole genome shotgun (WGS) entry which is preliminary data.</text>
</comment>
<dbReference type="InterPro" id="IPR045584">
    <property type="entry name" value="Pilin-like"/>
</dbReference>
<dbReference type="AlphaFoldDB" id="K7A8X0"/>
<evidence type="ECO:0000313" key="3">
    <source>
        <dbReference type="Proteomes" id="UP000006322"/>
    </source>
</evidence>
<sequence length="177" mass="18791">MIMDKPSKRGAQSGFTLIELIIVIVILGVLAVTAAPRFLNLNSDAHIAVLEAMGGAIKSSGTLVYAKSAIQGQSNFVVGNVDLDGDGTSDIETKYGYPSGSRRNGISKAMSDSFATDWIWSTNYTESVFYLTLASFTHTSGAYVNQVPIVASNCYLVYNTADSVGSSPSIEYFTSGC</sequence>
<dbReference type="STRING" id="1129793.GPLA_0944"/>
<accession>K7A8X0</accession>
<dbReference type="Proteomes" id="UP000006322">
    <property type="component" value="Unassembled WGS sequence"/>
</dbReference>
<protein>
    <submittedName>
        <fullName evidence="2">MSHA pilin protein MshA</fullName>
    </submittedName>
</protein>
<dbReference type="EMBL" id="BAER01000024">
    <property type="protein sequence ID" value="GAC31860.1"/>
    <property type="molecule type" value="Genomic_DNA"/>
</dbReference>
<reference evidence="3" key="1">
    <citation type="journal article" date="2014" name="Environ. Microbiol.">
        <title>Comparative genomics of the marine bacterial genus Glaciecola reveals the high degree of genomic diversity and genomic characteristic for cold adaptation.</title>
        <authorList>
            <person name="Qin Q.L."/>
            <person name="Xie B.B."/>
            <person name="Yu Y."/>
            <person name="Shu Y.L."/>
            <person name="Rong J.C."/>
            <person name="Zhang Y.J."/>
            <person name="Zhao D.L."/>
            <person name="Chen X.L."/>
            <person name="Zhang X.Y."/>
            <person name="Chen B."/>
            <person name="Zhou B.C."/>
            <person name="Zhang Y.Z."/>
        </authorList>
    </citation>
    <scope>NUCLEOTIDE SEQUENCE [LARGE SCALE GENOMIC DNA]</scope>
    <source>
        <strain evidence="3">LMG 21857</strain>
    </source>
</reference>
<keyword evidence="1" id="KW-1133">Transmembrane helix</keyword>
<dbReference type="SUPFAM" id="SSF54523">
    <property type="entry name" value="Pili subunits"/>
    <property type="match status" value="1"/>
</dbReference>
<name>K7A8X0_9ALTE</name>
<evidence type="ECO:0000256" key="1">
    <source>
        <dbReference type="SAM" id="Phobius"/>
    </source>
</evidence>
<keyword evidence="3" id="KW-1185">Reference proteome</keyword>
<proteinExistence type="predicted"/>
<dbReference type="Gene3D" id="3.30.700.10">
    <property type="entry name" value="Glycoprotein, Type 4 Pilin"/>
    <property type="match status" value="1"/>
</dbReference>
<organism evidence="2 3">
    <name type="scientific">Paraglaciecola polaris LMG 21857</name>
    <dbReference type="NCBI Taxonomy" id="1129793"/>
    <lineage>
        <taxon>Bacteria</taxon>
        <taxon>Pseudomonadati</taxon>
        <taxon>Pseudomonadota</taxon>
        <taxon>Gammaproteobacteria</taxon>
        <taxon>Alteromonadales</taxon>
        <taxon>Alteromonadaceae</taxon>
        <taxon>Paraglaciecola</taxon>
    </lineage>
</organism>
<feature type="transmembrane region" description="Helical" evidence="1">
    <location>
        <begin position="20"/>
        <end position="39"/>
    </location>
</feature>
<dbReference type="Pfam" id="PF07963">
    <property type="entry name" value="N_methyl"/>
    <property type="match status" value="1"/>
</dbReference>
<keyword evidence="1" id="KW-0812">Transmembrane</keyword>
<keyword evidence="1" id="KW-0472">Membrane</keyword>
<evidence type="ECO:0000313" key="2">
    <source>
        <dbReference type="EMBL" id="GAC31860.1"/>
    </source>
</evidence>
<dbReference type="PROSITE" id="PS00409">
    <property type="entry name" value="PROKAR_NTER_METHYL"/>
    <property type="match status" value="1"/>
</dbReference>
<dbReference type="NCBIfam" id="TIGR02532">
    <property type="entry name" value="IV_pilin_GFxxxE"/>
    <property type="match status" value="1"/>
</dbReference>
<dbReference type="InterPro" id="IPR012902">
    <property type="entry name" value="N_methyl_site"/>
</dbReference>
<gene>
    <name evidence="2" type="primary">mshA</name>
    <name evidence="2" type="ORF">GPLA_0944</name>
</gene>